<accession>A0ABS3YZ36</accession>
<dbReference type="Gene3D" id="1.10.3680.10">
    <property type="entry name" value="TerB-like"/>
    <property type="match status" value="1"/>
</dbReference>
<organism evidence="2 3">
    <name type="scientific">Niastella soli</name>
    <dbReference type="NCBI Taxonomy" id="2821487"/>
    <lineage>
        <taxon>Bacteria</taxon>
        <taxon>Pseudomonadati</taxon>
        <taxon>Bacteroidota</taxon>
        <taxon>Chitinophagia</taxon>
        <taxon>Chitinophagales</taxon>
        <taxon>Chitinophagaceae</taxon>
        <taxon>Niastella</taxon>
    </lineage>
</organism>
<comment type="caution">
    <text evidence="2">The sequence shown here is derived from an EMBL/GenBank/DDBJ whole genome shotgun (WGS) entry which is preliminary data.</text>
</comment>
<dbReference type="Pfam" id="PF05099">
    <property type="entry name" value="TerB"/>
    <property type="match status" value="1"/>
</dbReference>
<sequence>MKFKHIKIKLYMDNKHVLEGYSDQEKGAYLGAIASIATADRQASEEELQYLTALCNAADISEPQKDAVIRASSELSGDELKNCLDILKNSDLKFSFVTDLIAFAKSDDNYGEEEQQRVKEISQYLGVDQNQFSLLGEFSEKAAAKDVPAEEKATPSFLSSLGLTEKMKSAGINSNSLLKGLLGIAGPVILGSIVSKILRGRGQGTSGNLGGLMGGGGLGSLIGMLSGGRGFGNAGGLLGRIFGQRI</sequence>
<dbReference type="Proteomes" id="UP000677244">
    <property type="component" value="Unassembled WGS sequence"/>
</dbReference>
<dbReference type="InterPro" id="IPR007791">
    <property type="entry name" value="DjlA_N"/>
</dbReference>
<proteinExistence type="predicted"/>
<keyword evidence="3" id="KW-1185">Reference proteome</keyword>
<dbReference type="InterPro" id="IPR029024">
    <property type="entry name" value="TerB-like"/>
</dbReference>
<name>A0ABS3YZ36_9BACT</name>
<dbReference type="CDD" id="cd07177">
    <property type="entry name" value="terB_like"/>
    <property type="match status" value="1"/>
</dbReference>
<dbReference type="SUPFAM" id="SSF158682">
    <property type="entry name" value="TerB-like"/>
    <property type="match status" value="1"/>
</dbReference>
<feature type="domain" description="Co-chaperone DjlA N-terminal" evidence="1">
    <location>
        <begin position="32"/>
        <end position="133"/>
    </location>
</feature>
<evidence type="ECO:0000313" key="3">
    <source>
        <dbReference type="Proteomes" id="UP000677244"/>
    </source>
</evidence>
<dbReference type="EMBL" id="JAGHKO010000005">
    <property type="protein sequence ID" value="MBO9203094.1"/>
    <property type="molecule type" value="Genomic_DNA"/>
</dbReference>
<reference evidence="2 3" key="1">
    <citation type="submission" date="2021-03" db="EMBL/GenBank/DDBJ databases">
        <title>Assistant Professor.</title>
        <authorList>
            <person name="Huq M.A."/>
        </authorList>
    </citation>
    <scope>NUCLEOTIDE SEQUENCE [LARGE SCALE GENOMIC DNA]</scope>
    <source>
        <strain evidence="2 3">MAH-29</strain>
    </source>
</reference>
<evidence type="ECO:0000313" key="2">
    <source>
        <dbReference type="EMBL" id="MBO9203094.1"/>
    </source>
</evidence>
<protein>
    <submittedName>
        <fullName evidence="2">TerB family tellurite resistance protein</fullName>
    </submittedName>
</protein>
<gene>
    <name evidence="2" type="ORF">J7I42_22580</name>
</gene>
<evidence type="ECO:0000259" key="1">
    <source>
        <dbReference type="Pfam" id="PF05099"/>
    </source>
</evidence>